<evidence type="ECO:0000256" key="1">
    <source>
        <dbReference type="SAM" id="Phobius"/>
    </source>
</evidence>
<evidence type="ECO:0008006" key="3">
    <source>
        <dbReference type="Google" id="ProtNLM"/>
    </source>
</evidence>
<dbReference type="InterPro" id="IPR007401">
    <property type="entry name" value="DUF454"/>
</dbReference>
<dbReference type="Pfam" id="PF04304">
    <property type="entry name" value="DUF454"/>
    <property type="match status" value="1"/>
</dbReference>
<keyword evidence="1" id="KW-0472">Membrane</keyword>
<dbReference type="PANTHER" id="PTHR35813">
    <property type="entry name" value="INNER MEMBRANE PROTEIN YBAN"/>
    <property type="match status" value="1"/>
</dbReference>
<keyword evidence="1" id="KW-0812">Transmembrane</keyword>
<name>A0A484QNI8_9ZZZZ</name>
<reference evidence="2" key="1">
    <citation type="submission" date="2019-03" db="EMBL/GenBank/DDBJ databases">
        <authorList>
            <person name="Danneels B."/>
        </authorList>
    </citation>
    <scope>NUCLEOTIDE SEQUENCE</scope>
</reference>
<protein>
    <recommendedName>
        <fullName evidence="3">Inner membrane protein</fullName>
    </recommendedName>
</protein>
<feature type="transmembrane region" description="Helical" evidence="1">
    <location>
        <begin position="131"/>
        <end position="147"/>
    </location>
</feature>
<dbReference type="GO" id="GO:0005886">
    <property type="term" value="C:plasma membrane"/>
    <property type="evidence" value="ECO:0007669"/>
    <property type="project" value="TreeGrafter"/>
</dbReference>
<evidence type="ECO:0000313" key="2">
    <source>
        <dbReference type="EMBL" id="VFR38507.1"/>
    </source>
</evidence>
<dbReference type="PANTHER" id="PTHR35813:SF1">
    <property type="entry name" value="INNER MEMBRANE PROTEIN YBAN"/>
    <property type="match status" value="1"/>
</dbReference>
<dbReference type="EMBL" id="CAADIE010000005">
    <property type="protein sequence ID" value="VFR38507.1"/>
    <property type="molecule type" value="Genomic_DNA"/>
</dbReference>
<keyword evidence="1" id="KW-1133">Transmembrane helix</keyword>
<dbReference type="AlphaFoldDB" id="A0A484QNI8"/>
<proteinExistence type="predicted"/>
<feature type="transmembrane region" description="Helical" evidence="1">
    <location>
        <begin position="38"/>
        <end position="60"/>
    </location>
</feature>
<gene>
    <name evidence="2" type="ORF">BER1_0814</name>
</gene>
<sequence>MNPLGRMRAQPGGQALGAGLPGPLHDVPAPARSPLQRALYFLLACASLCLAVAGAFLPGLPSTEFVLLASWAAARSSPRLHHWLHAHPWFGPLLRNWRQGRRVSRAAKISATVSMTVCLGLLIHAGPPAWVAWPAAACMAGVLAWLWRRPEPDASQSA</sequence>
<organism evidence="2">
    <name type="scientific">plant metagenome</name>
    <dbReference type="NCBI Taxonomy" id="1297885"/>
    <lineage>
        <taxon>unclassified sequences</taxon>
        <taxon>metagenomes</taxon>
        <taxon>organismal metagenomes</taxon>
    </lineage>
</organism>
<accession>A0A484QNI8</accession>